<evidence type="ECO:0000259" key="1">
    <source>
        <dbReference type="Pfam" id="PF00535"/>
    </source>
</evidence>
<dbReference type="Proteomes" id="UP001230035">
    <property type="component" value="Unassembled WGS sequence"/>
</dbReference>
<protein>
    <submittedName>
        <fullName evidence="2">Glycosyltransferase family 2 protein</fullName>
        <ecNumber evidence="2">2.4.-.-</ecNumber>
    </submittedName>
</protein>
<dbReference type="Gene3D" id="3.90.550.10">
    <property type="entry name" value="Spore Coat Polysaccharide Biosynthesis Protein SpsA, Chain A"/>
    <property type="match status" value="1"/>
</dbReference>
<keyword evidence="3" id="KW-1185">Reference proteome</keyword>
<name>A0ABT6XRG1_9FLAO</name>
<accession>A0ABT6XRG1</accession>
<evidence type="ECO:0000313" key="3">
    <source>
        <dbReference type="Proteomes" id="UP001230035"/>
    </source>
</evidence>
<dbReference type="SUPFAM" id="SSF53448">
    <property type="entry name" value="Nucleotide-diphospho-sugar transferases"/>
    <property type="match status" value="1"/>
</dbReference>
<dbReference type="CDD" id="cd00761">
    <property type="entry name" value="Glyco_tranf_GTA_type"/>
    <property type="match status" value="1"/>
</dbReference>
<reference evidence="2 3" key="1">
    <citation type="submission" date="2023-05" db="EMBL/GenBank/DDBJ databases">
        <title>Flavobacterium sedimenti sp. nov., isolated from the sediment.</title>
        <authorList>
            <person name="Wu N."/>
        </authorList>
    </citation>
    <scope>NUCLEOTIDE SEQUENCE [LARGE SCALE GENOMIC DNA]</scope>
    <source>
        <strain evidence="2 3">YZ-48</strain>
    </source>
</reference>
<dbReference type="EMBL" id="JASGBP010000005">
    <property type="protein sequence ID" value="MDI9257680.1"/>
    <property type="molecule type" value="Genomic_DNA"/>
</dbReference>
<keyword evidence="2" id="KW-0328">Glycosyltransferase</keyword>
<proteinExistence type="predicted"/>
<keyword evidence="2" id="KW-0808">Transferase</keyword>
<organism evidence="2 3">
    <name type="scientific">Flavobacterium sedimenticola</name>
    <dbReference type="NCBI Taxonomy" id="3043286"/>
    <lineage>
        <taxon>Bacteria</taxon>
        <taxon>Pseudomonadati</taxon>
        <taxon>Bacteroidota</taxon>
        <taxon>Flavobacteriia</taxon>
        <taxon>Flavobacteriales</taxon>
        <taxon>Flavobacteriaceae</taxon>
        <taxon>Flavobacterium</taxon>
    </lineage>
</organism>
<dbReference type="GO" id="GO:0016757">
    <property type="term" value="F:glycosyltransferase activity"/>
    <property type="evidence" value="ECO:0007669"/>
    <property type="project" value="UniProtKB-KW"/>
</dbReference>
<dbReference type="EC" id="2.4.-.-" evidence="2"/>
<dbReference type="Pfam" id="PF00535">
    <property type="entry name" value="Glycos_transf_2"/>
    <property type="match status" value="1"/>
</dbReference>
<comment type="caution">
    <text evidence="2">The sequence shown here is derived from an EMBL/GenBank/DDBJ whole genome shotgun (WGS) entry which is preliminary data.</text>
</comment>
<dbReference type="RefSeq" id="WP_283239355.1">
    <property type="nucleotide sequence ID" value="NZ_JASGBP010000005.1"/>
</dbReference>
<sequence>MLAIVIPYYKFQFFEATLESLHAQTNKRFVVYIGNDAGPVDPEPLIQQYERHFPIVYQKFEDNLGKTSLVRHWNRCLSMIQDEEWLMILGDDDVLDSHVVATFYDHLAAIQKVAHVVRFATVKIDEKDGVTSPVYQHDPLENAVDLLFSGKRSSLSEYIFNRNRVLTIGFRELPLAWYSDILAVLEFSDFKKIYSINEAIVKIRVSSSSISGSTDNFKLKAEAALQFYTYLLQHKNAYFNKAQRIQLVEKLSKAFLQNKKAFGYFFTISKIYFRLALPYRYLLFLKRIVFSTLKIN</sequence>
<gene>
    <name evidence="2" type="ORF">QHT84_09670</name>
</gene>
<evidence type="ECO:0000313" key="2">
    <source>
        <dbReference type="EMBL" id="MDI9257680.1"/>
    </source>
</evidence>
<dbReference type="InterPro" id="IPR029044">
    <property type="entry name" value="Nucleotide-diphossugar_trans"/>
</dbReference>
<dbReference type="InterPro" id="IPR001173">
    <property type="entry name" value="Glyco_trans_2-like"/>
</dbReference>
<feature type="domain" description="Glycosyltransferase 2-like" evidence="1">
    <location>
        <begin position="4"/>
        <end position="124"/>
    </location>
</feature>